<dbReference type="SUPFAM" id="SSF53067">
    <property type="entry name" value="Actin-like ATPase domain"/>
    <property type="match status" value="1"/>
</dbReference>
<evidence type="ECO:0000259" key="11">
    <source>
        <dbReference type="PROSITE" id="PS51160"/>
    </source>
</evidence>
<dbReference type="InterPro" id="IPR043129">
    <property type="entry name" value="ATPase_NBD"/>
</dbReference>
<comment type="catalytic activity">
    <reaction evidence="10">
        <text>an acyl phosphate + H2O = a carboxylate + phosphate + H(+)</text>
        <dbReference type="Rhea" id="RHEA:14965"/>
        <dbReference type="ChEBI" id="CHEBI:15377"/>
        <dbReference type="ChEBI" id="CHEBI:15378"/>
        <dbReference type="ChEBI" id="CHEBI:29067"/>
        <dbReference type="ChEBI" id="CHEBI:43474"/>
        <dbReference type="ChEBI" id="CHEBI:59918"/>
        <dbReference type="EC" id="3.6.1.7"/>
    </reaction>
</comment>
<comment type="pathway">
    <text evidence="1 9">Protein modification; [NiFe] hydrogenase maturation.</text>
</comment>
<dbReference type="EMBL" id="APAT01000015">
    <property type="protein sequence ID" value="EMP56215.1"/>
    <property type="molecule type" value="Genomic_DNA"/>
</dbReference>
<dbReference type="GO" id="GO:0003725">
    <property type="term" value="F:double-stranded RNA binding"/>
    <property type="evidence" value="ECO:0007669"/>
    <property type="project" value="InterPro"/>
</dbReference>
<dbReference type="EC" id="6.2.-.-" evidence="9"/>
<keyword evidence="6" id="KW-0862">Zinc</keyword>
<evidence type="ECO:0000256" key="7">
    <source>
        <dbReference type="ARBA" id="ARBA00048220"/>
    </source>
</evidence>
<dbReference type="GO" id="GO:0016874">
    <property type="term" value="F:ligase activity"/>
    <property type="evidence" value="ECO:0007669"/>
    <property type="project" value="UniProtKB-UniRule"/>
</dbReference>
<evidence type="ECO:0000256" key="1">
    <source>
        <dbReference type="ARBA" id="ARBA00004711"/>
    </source>
</evidence>
<dbReference type="NCBIfam" id="TIGR00143">
    <property type="entry name" value="hypF"/>
    <property type="match status" value="1"/>
</dbReference>
<dbReference type="Gene3D" id="3.90.870.50">
    <property type="match status" value="1"/>
</dbReference>
<dbReference type="InterPro" id="IPR041440">
    <property type="entry name" value="HypF_C"/>
</dbReference>
<dbReference type="Pfam" id="PF01300">
    <property type="entry name" value="Sua5_yciO_yrdC"/>
    <property type="match status" value="1"/>
</dbReference>
<evidence type="ECO:0000256" key="3">
    <source>
        <dbReference type="ARBA" id="ARBA00022598"/>
    </source>
</evidence>
<keyword evidence="5" id="KW-0863">Zinc-finger</keyword>
<keyword evidence="4" id="KW-0479">Metal-binding</keyword>
<accession>M7CVJ0</accession>
<dbReference type="PROSITE" id="PS00150">
    <property type="entry name" value="ACYLPHOSPHATASE_1"/>
    <property type="match status" value="1"/>
</dbReference>
<sequence length="778" mass="84293">MTQGNAAEPLLTRWRISVRGVVQGVGFRPFVYRQATALGLSGWVENSPEGVEIEAEGDPLVLERLISELKHQGPVSARVDDIRTAPVDRNGVFRAFTIRESQTRGEPSVKLPADWAPCPQCLQELHDPDNRRYRYPFINCTDCGPRYSLIEALPYDRASTAMRHFQMCGRCLAEYQDPGSRRFHAEATACPDCGPRLAFCRSDGSILAQDGAALAEAVEVLAAGKILALKGLGGFQLLVDARNAQSVQALRERKHRPDKPLAVMFGSMAALQRVCRVSSEERQLLAGPERPIVLSHTRNHGLADNLAPRREELGVMLPSTPLHELLLGDLGFPVVATSGNRNGEPIAYDNEDARARLGDIADGFLIHDRPIVRPLDDSVARVTAGHPQLLRRARGYSPNLALPFPVSPGWGATGGHLKTTLALSTDSGVVLSPHLGDMDSALGRDGFDRTVDSLQTLFATRPQYWAHDRHPDYFTTGRAVALGSKQCAVQHHVAHIAAVMAEHGLHEPVLGVAWDGSGFGDDSTLWGGEFLSLDARGYQRLAHMRPFRLPGGEAAMREPRRSALGLLYGVMGEGAMEQETLPPVSDFTRAERWLLVQALNAGINAPETSSVGRLFDAVAALAGLCQKASYEGQAAAELEAMVDREGKPEPYRFDLSSPDTDGPWRVDWGPAIEAVLADMARGAPVSDISTAFHAGLVNVIVRVAEQAKLSRIVLGGGCFQNASLLESTITALRGAGFQVFWPCQVPANDGGLALGQLAWATRLNQKGEATCAWPYRDA</sequence>
<name>M7CVJ0_9GAMM</name>
<keyword evidence="3" id="KW-0436">Ligase</keyword>
<comment type="function">
    <text evidence="9">Involved in the maturation of [NiFe] hydrogenases. Along with HypE, it catalyzes the synthesis of the CN ligands of the active site iron of [NiFe]-hydrogenases. HypF functions as a carbamoyl transferase using carbamoylphosphate as a substrate and transferring the carboxamido moiety in an ATP-dependent reaction to the thiolate of the C-terminal cysteine of HypE yielding a protein-S-carboxamide.</text>
</comment>
<dbReference type="InterPro" id="IPR006070">
    <property type="entry name" value="Sua5-like_dom"/>
</dbReference>
<dbReference type="Gene3D" id="3.30.420.40">
    <property type="match status" value="1"/>
</dbReference>
<feature type="domain" description="Acylphosphatase-like" evidence="11">
    <location>
        <begin position="13"/>
        <end position="100"/>
    </location>
</feature>
<dbReference type="AlphaFoldDB" id="M7CVJ0"/>
<proteinExistence type="inferred from homology"/>
<dbReference type="GO" id="GO:0051604">
    <property type="term" value="P:protein maturation"/>
    <property type="evidence" value="ECO:0007669"/>
    <property type="project" value="TreeGrafter"/>
</dbReference>
<evidence type="ECO:0000259" key="12">
    <source>
        <dbReference type="PROSITE" id="PS51163"/>
    </source>
</evidence>
<keyword evidence="14" id="KW-1185">Reference proteome</keyword>
<evidence type="ECO:0000256" key="5">
    <source>
        <dbReference type="ARBA" id="ARBA00022771"/>
    </source>
</evidence>
<dbReference type="GO" id="GO:0008270">
    <property type="term" value="F:zinc ion binding"/>
    <property type="evidence" value="ECO:0007669"/>
    <property type="project" value="UniProtKB-KW"/>
</dbReference>
<dbReference type="FunFam" id="3.30.420.40:FF:000124">
    <property type="entry name" value="Carbamoyltransferase HypF"/>
    <property type="match status" value="1"/>
</dbReference>
<evidence type="ECO:0000256" key="6">
    <source>
        <dbReference type="ARBA" id="ARBA00022833"/>
    </source>
</evidence>
<dbReference type="Pfam" id="PF17788">
    <property type="entry name" value="HypF_C"/>
    <property type="match status" value="1"/>
</dbReference>
<dbReference type="InterPro" id="IPR004421">
    <property type="entry name" value="Carbamoyltransferase_HypF"/>
</dbReference>
<dbReference type="InterPro" id="IPR011125">
    <property type="entry name" value="Znf_HypF"/>
</dbReference>
<comment type="caution">
    <text evidence="13">The sequence shown here is derived from an EMBL/GenBank/DDBJ whole genome shotgun (WGS) entry which is preliminary data.</text>
</comment>
<dbReference type="PROSITE" id="PS51163">
    <property type="entry name" value="YRDC"/>
    <property type="match status" value="1"/>
</dbReference>
<evidence type="ECO:0000313" key="14">
    <source>
        <dbReference type="Proteomes" id="UP000011960"/>
    </source>
</evidence>
<dbReference type="Pfam" id="PF07503">
    <property type="entry name" value="zf-HYPF"/>
    <property type="match status" value="2"/>
</dbReference>
<dbReference type="InterPro" id="IPR017968">
    <property type="entry name" value="Acylphosphatase_CS"/>
</dbReference>
<dbReference type="Proteomes" id="UP000011960">
    <property type="component" value="Unassembled WGS sequence"/>
</dbReference>
<dbReference type="SUPFAM" id="SSF55821">
    <property type="entry name" value="YrdC/RibB"/>
    <property type="match status" value="1"/>
</dbReference>
<dbReference type="PANTHER" id="PTHR42959">
    <property type="entry name" value="CARBAMOYLTRANSFERASE"/>
    <property type="match status" value="1"/>
</dbReference>
<comment type="catalytic activity">
    <reaction evidence="7 9">
        <text>C-terminal L-cysteinyl-[HypE protein] + carbamoyl phosphate + ATP + H2O = C-terminal S-carboxamide-L-cysteinyl-[HypE protein] + AMP + phosphate + diphosphate + H(+)</text>
        <dbReference type="Rhea" id="RHEA:55636"/>
        <dbReference type="Rhea" id="RHEA-COMP:14247"/>
        <dbReference type="Rhea" id="RHEA-COMP:14392"/>
        <dbReference type="ChEBI" id="CHEBI:15377"/>
        <dbReference type="ChEBI" id="CHEBI:15378"/>
        <dbReference type="ChEBI" id="CHEBI:30616"/>
        <dbReference type="ChEBI" id="CHEBI:33019"/>
        <dbReference type="ChEBI" id="CHEBI:43474"/>
        <dbReference type="ChEBI" id="CHEBI:58228"/>
        <dbReference type="ChEBI" id="CHEBI:76913"/>
        <dbReference type="ChEBI" id="CHEBI:139126"/>
        <dbReference type="ChEBI" id="CHEBI:456215"/>
    </reaction>
</comment>
<dbReference type="SUPFAM" id="SSF54975">
    <property type="entry name" value="Acylphosphatase/BLUF domain-like"/>
    <property type="match status" value="1"/>
</dbReference>
<dbReference type="InterPro" id="IPR001792">
    <property type="entry name" value="Acylphosphatase-like_dom"/>
</dbReference>
<dbReference type="InterPro" id="IPR017945">
    <property type="entry name" value="DHBP_synth_RibB-like_a/b_dom"/>
</dbReference>
<evidence type="ECO:0000256" key="10">
    <source>
        <dbReference type="PROSITE-ProRule" id="PRU00520"/>
    </source>
</evidence>
<dbReference type="Pfam" id="PF00708">
    <property type="entry name" value="Acylphosphatase"/>
    <property type="match status" value="1"/>
</dbReference>
<protein>
    <recommendedName>
        <fullName evidence="8 9">Carbamoyltransferase HypF</fullName>
        <ecNumber evidence="9">6.2.-.-</ecNumber>
    </recommendedName>
</protein>
<dbReference type="PROSITE" id="PS51160">
    <property type="entry name" value="ACYLPHOSPHATASE_3"/>
    <property type="match status" value="1"/>
</dbReference>
<dbReference type="InterPro" id="IPR051060">
    <property type="entry name" value="Carbamoyltrans_HypF-like"/>
</dbReference>
<evidence type="ECO:0000256" key="2">
    <source>
        <dbReference type="ARBA" id="ARBA00008097"/>
    </source>
</evidence>
<dbReference type="RefSeq" id="WP_008939160.1">
    <property type="nucleotide sequence ID" value="NZ_APAT01000015.1"/>
</dbReference>
<keyword evidence="10" id="KW-0378">Hydrolase</keyword>
<dbReference type="InterPro" id="IPR055128">
    <property type="entry name" value="HypF_C_2"/>
</dbReference>
<dbReference type="PATRIC" id="fig|1288826.3.peg.1989"/>
<dbReference type="eggNOG" id="COG0068">
    <property type="taxonomic scope" value="Bacteria"/>
</dbReference>
<dbReference type="GO" id="GO:0016743">
    <property type="term" value="F:carboxyl- or carbamoyltransferase activity"/>
    <property type="evidence" value="ECO:0007669"/>
    <property type="project" value="UniProtKB-UniRule"/>
</dbReference>
<evidence type="ECO:0000256" key="8">
    <source>
        <dbReference type="ARBA" id="ARBA00072168"/>
    </source>
</evidence>
<dbReference type="GO" id="GO:0003998">
    <property type="term" value="F:acylphosphatase activity"/>
    <property type="evidence" value="ECO:0007669"/>
    <property type="project" value="UniProtKB-EC"/>
</dbReference>
<dbReference type="InterPro" id="IPR036046">
    <property type="entry name" value="Acylphosphatase-like_dom_sf"/>
</dbReference>
<comment type="similarity">
    <text evidence="2 9">Belongs to the carbamoyltransferase HypF family.</text>
</comment>
<evidence type="ECO:0000256" key="4">
    <source>
        <dbReference type="ARBA" id="ARBA00022723"/>
    </source>
</evidence>
<evidence type="ECO:0000256" key="9">
    <source>
        <dbReference type="PIRNR" id="PIRNR006256"/>
    </source>
</evidence>
<feature type="active site" evidence="10">
    <location>
        <position position="28"/>
    </location>
</feature>
<reference evidence="13 14" key="1">
    <citation type="journal article" date="2013" name="Genome Announc.">
        <title>Genome Sequence of Hydrothermal Arsenic-Respiring Bacterium Marinobacter santoriniensis NKSG1T.</title>
        <authorList>
            <person name="Handley K.M."/>
            <person name="Upton M."/>
            <person name="Beatson S.A."/>
            <person name="Hery M."/>
            <person name="Lloyd J.R."/>
        </authorList>
    </citation>
    <scope>NUCLEOTIDE SEQUENCE [LARGE SCALE GENOMIC DNA]</scope>
    <source>
        <strain evidence="13 14">NKSG1</strain>
    </source>
</reference>
<dbReference type="Gene3D" id="3.30.110.120">
    <property type="match status" value="1"/>
</dbReference>
<dbReference type="PANTHER" id="PTHR42959:SF1">
    <property type="entry name" value="CARBAMOYLTRANSFERASE HYPF"/>
    <property type="match status" value="1"/>
</dbReference>
<gene>
    <name evidence="13" type="ORF">MSNKSG1_10088</name>
</gene>
<dbReference type="PIRSF" id="PIRSF006256">
    <property type="entry name" value="CMPcnvr_hdrg_mat"/>
    <property type="match status" value="1"/>
</dbReference>
<dbReference type="Gene3D" id="3.30.420.360">
    <property type="match status" value="1"/>
</dbReference>
<organism evidence="13 14">
    <name type="scientific">Marinobacter santoriniensis NKSG1</name>
    <dbReference type="NCBI Taxonomy" id="1288826"/>
    <lineage>
        <taxon>Bacteria</taxon>
        <taxon>Pseudomonadati</taxon>
        <taxon>Pseudomonadota</taxon>
        <taxon>Gammaproteobacteria</taxon>
        <taxon>Pseudomonadales</taxon>
        <taxon>Marinobacteraceae</taxon>
        <taxon>Marinobacter</taxon>
    </lineage>
</organism>
<dbReference type="STRING" id="1288826.MSNKSG1_10088"/>
<dbReference type="UniPathway" id="UPA00335"/>
<feature type="domain" description="YrdC-like" evidence="12">
    <location>
        <begin position="211"/>
        <end position="395"/>
    </location>
</feature>
<evidence type="ECO:0000313" key="13">
    <source>
        <dbReference type="EMBL" id="EMP56215.1"/>
    </source>
</evidence>
<dbReference type="Pfam" id="PF22521">
    <property type="entry name" value="HypF_C_2"/>
    <property type="match status" value="1"/>
</dbReference>
<feature type="active site" evidence="10">
    <location>
        <position position="46"/>
    </location>
</feature>